<reference evidence="1" key="1">
    <citation type="submission" date="2014-09" db="EMBL/GenBank/DDBJ databases">
        <authorList>
            <person name="Magalhaes I.L.F."/>
            <person name="Oliveira U."/>
            <person name="Santos F.R."/>
            <person name="Vidigal T.H.D.A."/>
            <person name="Brescovit A.D."/>
            <person name="Santos A.J."/>
        </authorList>
    </citation>
    <scope>NUCLEOTIDE SEQUENCE</scope>
    <source>
        <tissue evidence="1">Shoot tissue taken approximately 20 cm above the soil surface</tissue>
    </source>
</reference>
<reference evidence="1" key="2">
    <citation type="journal article" date="2015" name="Data Brief">
        <title>Shoot transcriptome of the giant reed, Arundo donax.</title>
        <authorList>
            <person name="Barrero R.A."/>
            <person name="Guerrero F.D."/>
            <person name="Moolhuijzen P."/>
            <person name="Goolsby J.A."/>
            <person name="Tidwell J."/>
            <person name="Bellgard S.E."/>
            <person name="Bellgard M.I."/>
        </authorList>
    </citation>
    <scope>NUCLEOTIDE SEQUENCE</scope>
    <source>
        <tissue evidence="1">Shoot tissue taken approximately 20 cm above the soil surface</tissue>
    </source>
</reference>
<accession>A0A0A9BRV3</accession>
<organism evidence="1">
    <name type="scientific">Arundo donax</name>
    <name type="common">Giant reed</name>
    <name type="synonym">Donax arundinaceus</name>
    <dbReference type="NCBI Taxonomy" id="35708"/>
    <lineage>
        <taxon>Eukaryota</taxon>
        <taxon>Viridiplantae</taxon>
        <taxon>Streptophyta</taxon>
        <taxon>Embryophyta</taxon>
        <taxon>Tracheophyta</taxon>
        <taxon>Spermatophyta</taxon>
        <taxon>Magnoliopsida</taxon>
        <taxon>Liliopsida</taxon>
        <taxon>Poales</taxon>
        <taxon>Poaceae</taxon>
        <taxon>PACMAD clade</taxon>
        <taxon>Arundinoideae</taxon>
        <taxon>Arundineae</taxon>
        <taxon>Arundo</taxon>
    </lineage>
</organism>
<proteinExistence type="predicted"/>
<protein>
    <submittedName>
        <fullName evidence="1">Uncharacterized protein</fullName>
    </submittedName>
</protein>
<name>A0A0A9BRV3_ARUDO</name>
<evidence type="ECO:0000313" key="1">
    <source>
        <dbReference type="EMBL" id="JAD64878.1"/>
    </source>
</evidence>
<dbReference type="AlphaFoldDB" id="A0A0A9BRV3"/>
<sequence>MSGYIRYSLLSASKILSLSEGIGTCRLSTAGSLPLSFPLSLSSLSHGTVVGHLPHALFFLPLEAKFLLLLLVLPTCVRFPSPPHVHVDPLLL</sequence>
<dbReference type="EMBL" id="GBRH01233017">
    <property type="protein sequence ID" value="JAD64878.1"/>
    <property type="molecule type" value="Transcribed_RNA"/>
</dbReference>